<dbReference type="EMBL" id="ONZQ02000004">
    <property type="protein sequence ID" value="SPO00591.1"/>
    <property type="molecule type" value="Genomic_DNA"/>
</dbReference>
<dbReference type="Pfam" id="PF01722">
    <property type="entry name" value="BolA"/>
    <property type="match status" value="1"/>
</dbReference>
<evidence type="ECO:0000313" key="5">
    <source>
        <dbReference type="Proteomes" id="UP001187682"/>
    </source>
</evidence>
<evidence type="ECO:0000313" key="4">
    <source>
        <dbReference type="EMBL" id="SPO00591.1"/>
    </source>
</evidence>
<sequence>MFLRIPARRALPRLTAPFLQTTTTPLRAYSSSSPAAANTAATAAPTTPQLPKPTDLDEHESALWDLLTAELSPTELLVKDVSGGCGSMYSIDITSASFRGLGILKQQRLVNSVLGERVKGWHGVQLRTKAA</sequence>
<dbReference type="InterPro" id="IPR002634">
    <property type="entry name" value="BolA"/>
</dbReference>
<dbReference type="Proteomes" id="UP001187682">
    <property type="component" value="Unassembled WGS sequence"/>
</dbReference>
<dbReference type="SUPFAM" id="SSF82657">
    <property type="entry name" value="BolA-like"/>
    <property type="match status" value="1"/>
</dbReference>
<comment type="similarity">
    <text evidence="1 2">Belongs to the BolA/IbaG family.</text>
</comment>
<dbReference type="InterPro" id="IPR036065">
    <property type="entry name" value="BolA-like_sf"/>
</dbReference>
<dbReference type="Gene3D" id="3.10.20.90">
    <property type="entry name" value="Phosphatidylinositol 3-kinase Catalytic Subunit, Chain A, domain 1"/>
    <property type="match status" value="1"/>
</dbReference>
<organism evidence="4 5">
    <name type="scientific">Cephalotrichum gorgonifer</name>
    <dbReference type="NCBI Taxonomy" id="2041049"/>
    <lineage>
        <taxon>Eukaryota</taxon>
        <taxon>Fungi</taxon>
        <taxon>Dikarya</taxon>
        <taxon>Ascomycota</taxon>
        <taxon>Pezizomycotina</taxon>
        <taxon>Sordariomycetes</taxon>
        <taxon>Hypocreomycetidae</taxon>
        <taxon>Microascales</taxon>
        <taxon>Microascaceae</taxon>
        <taxon>Cephalotrichum</taxon>
    </lineage>
</organism>
<accession>A0AAE8MVR6</accession>
<keyword evidence="5" id="KW-1185">Reference proteome</keyword>
<dbReference type="PANTHER" id="PTHR46188">
    <property type="entry name" value="BOLA-LIKE PROTEIN 3"/>
    <property type="match status" value="1"/>
</dbReference>
<proteinExistence type="inferred from homology"/>
<gene>
    <name evidence="4" type="ORF">DNG_03340</name>
</gene>
<reference evidence="4" key="1">
    <citation type="submission" date="2018-03" db="EMBL/GenBank/DDBJ databases">
        <authorList>
            <person name="Guldener U."/>
        </authorList>
    </citation>
    <scope>NUCLEOTIDE SEQUENCE</scope>
</reference>
<evidence type="ECO:0000256" key="1">
    <source>
        <dbReference type="ARBA" id="ARBA00005578"/>
    </source>
</evidence>
<evidence type="ECO:0000256" key="2">
    <source>
        <dbReference type="RuleBase" id="RU003860"/>
    </source>
</evidence>
<evidence type="ECO:0000256" key="3">
    <source>
        <dbReference type="SAM" id="MobiDB-lite"/>
    </source>
</evidence>
<dbReference type="AlphaFoldDB" id="A0AAE8MVR6"/>
<comment type="caution">
    <text evidence="4">The sequence shown here is derived from an EMBL/GenBank/DDBJ whole genome shotgun (WGS) entry which is preliminary data.</text>
</comment>
<dbReference type="InterPro" id="IPR052275">
    <property type="entry name" value="Mt_Fe-S_assembly_factor"/>
</dbReference>
<feature type="region of interest" description="Disordered" evidence="3">
    <location>
        <begin position="29"/>
        <end position="55"/>
    </location>
</feature>
<name>A0AAE8MVR6_9PEZI</name>
<feature type="compositionally biased region" description="Low complexity" evidence="3">
    <location>
        <begin position="29"/>
        <end position="47"/>
    </location>
</feature>
<dbReference type="PANTHER" id="PTHR46188:SF1">
    <property type="entry name" value="BOLA-LIKE PROTEIN 3"/>
    <property type="match status" value="1"/>
</dbReference>
<dbReference type="GO" id="GO:0005759">
    <property type="term" value="C:mitochondrial matrix"/>
    <property type="evidence" value="ECO:0007669"/>
    <property type="project" value="TreeGrafter"/>
</dbReference>
<protein>
    <submittedName>
        <fullName evidence="4">Related to Altered inheritance of mitochondria protein 1</fullName>
    </submittedName>
</protein>